<reference evidence="3" key="1">
    <citation type="journal article" date="2023" name="Mol. Phylogenet. Evol.">
        <title>Genome-scale phylogeny and comparative genomics of the fungal order Sordariales.</title>
        <authorList>
            <person name="Hensen N."/>
            <person name="Bonometti L."/>
            <person name="Westerberg I."/>
            <person name="Brannstrom I.O."/>
            <person name="Guillou S."/>
            <person name="Cros-Aarteil S."/>
            <person name="Calhoun S."/>
            <person name="Haridas S."/>
            <person name="Kuo A."/>
            <person name="Mondo S."/>
            <person name="Pangilinan J."/>
            <person name="Riley R."/>
            <person name="LaButti K."/>
            <person name="Andreopoulos B."/>
            <person name="Lipzen A."/>
            <person name="Chen C."/>
            <person name="Yan M."/>
            <person name="Daum C."/>
            <person name="Ng V."/>
            <person name="Clum A."/>
            <person name="Steindorff A."/>
            <person name="Ohm R.A."/>
            <person name="Martin F."/>
            <person name="Silar P."/>
            <person name="Natvig D.O."/>
            <person name="Lalanne C."/>
            <person name="Gautier V."/>
            <person name="Ament-Velasquez S.L."/>
            <person name="Kruys A."/>
            <person name="Hutchinson M.I."/>
            <person name="Powell A.J."/>
            <person name="Barry K."/>
            <person name="Miller A.N."/>
            <person name="Grigoriev I.V."/>
            <person name="Debuchy R."/>
            <person name="Gladieux P."/>
            <person name="Hiltunen Thoren M."/>
            <person name="Johannesson H."/>
        </authorList>
    </citation>
    <scope>NUCLEOTIDE SEQUENCE</scope>
    <source>
        <strain evidence="3">CBS 118394</strain>
    </source>
</reference>
<dbReference type="AlphaFoldDB" id="A0AAE0HS49"/>
<accession>A0AAE0HS49</accession>
<dbReference type="PANTHER" id="PTHR10696:SF54">
    <property type="entry name" value="FAMILY OXIDOREDUCTASE, PUTATIVE (AFU_ORTHOLOGUE AFUA_4G13850)-RELATED"/>
    <property type="match status" value="1"/>
</dbReference>
<comment type="caution">
    <text evidence="3">The sequence shown here is derived from an EMBL/GenBank/DDBJ whole genome shotgun (WGS) entry which is preliminary data.</text>
</comment>
<feature type="domain" description="TauD/TfdA-like" evidence="2">
    <location>
        <begin position="81"/>
        <end position="339"/>
    </location>
</feature>
<dbReference type="EMBL" id="JAUEDM010000007">
    <property type="protein sequence ID" value="KAK3313683.1"/>
    <property type="molecule type" value="Genomic_DNA"/>
</dbReference>
<dbReference type="Gene3D" id="3.60.130.10">
    <property type="entry name" value="Clavaminate synthase-like"/>
    <property type="match status" value="1"/>
</dbReference>
<protein>
    <recommendedName>
        <fullName evidence="2">TauD/TfdA-like domain-containing protein</fullName>
    </recommendedName>
</protein>
<keyword evidence="1" id="KW-0560">Oxidoreductase</keyword>
<dbReference type="InterPro" id="IPR050411">
    <property type="entry name" value="AlphaKG_dependent_hydroxylases"/>
</dbReference>
<evidence type="ECO:0000313" key="3">
    <source>
        <dbReference type="EMBL" id="KAK3311860.1"/>
    </source>
</evidence>
<dbReference type="Proteomes" id="UP001283341">
    <property type="component" value="Unassembled WGS sequence"/>
</dbReference>
<evidence type="ECO:0000259" key="2">
    <source>
        <dbReference type="Pfam" id="PF02668"/>
    </source>
</evidence>
<dbReference type="InterPro" id="IPR003819">
    <property type="entry name" value="TauD/TfdA-like"/>
</dbReference>
<dbReference type="PANTHER" id="PTHR10696">
    <property type="entry name" value="GAMMA-BUTYROBETAINE HYDROXYLASE-RELATED"/>
    <property type="match status" value="1"/>
</dbReference>
<reference evidence="3" key="2">
    <citation type="submission" date="2023-06" db="EMBL/GenBank/DDBJ databases">
        <authorList>
            <consortium name="Lawrence Berkeley National Laboratory"/>
            <person name="Haridas S."/>
            <person name="Hensen N."/>
            <person name="Bonometti L."/>
            <person name="Westerberg I."/>
            <person name="Brannstrom I.O."/>
            <person name="Guillou S."/>
            <person name="Cros-Aarteil S."/>
            <person name="Calhoun S."/>
            <person name="Kuo A."/>
            <person name="Mondo S."/>
            <person name="Pangilinan J."/>
            <person name="Riley R."/>
            <person name="Labutti K."/>
            <person name="Andreopoulos B."/>
            <person name="Lipzen A."/>
            <person name="Chen C."/>
            <person name="Yanf M."/>
            <person name="Daum C."/>
            <person name="Ng V."/>
            <person name="Clum A."/>
            <person name="Steindorff A."/>
            <person name="Ohm R."/>
            <person name="Martin F."/>
            <person name="Silar P."/>
            <person name="Natvig D."/>
            <person name="Lalanne C."/>
            <person name="Gautier V."/>
            <person name="Ament-Velasquez S.L."/>
            <person name="Kruys A."/>
            <person name="Hutchinson M.I."/>
            <person name="Powell A.J."/>
            <person name="Barry K."/>
            <person name="Miller A.N."/>
            <person name="Grigoriev I.V."/>
            <person name="Debuchy R."/>
            <person name="Gladieux P."/>
            <person name="Thoren M.H."/>
            <person name="Johannesson H."/>
        </authorList>
    </citation>
    <scope>NUCLEOTIDE SEQUENCE</scope>
    <source>
        <strain evidence="3">CBS 118394</strain>
    </source>
</reference>
<evidence type="ECO:0000313" key="5">
    <source>
        <dbReference type="Proteomes" id="UP001283341"/>
    </source>
</evidence>
<name>A0AAE0HS49_9PEZI</name>
<evidence type="ECO:0000313" key="4">
    <source>
        <dbReference type="EMBL" id="KAK3313683.1"/>
    </source>
</evidence>
<dbReference type="EMBL" id="JAUEDM010000012">
    <property type="protein sequence ID" value="KAK3311860.1"/>
    <property type="molecule type" value="Genomic_DNA"/>
</dbReference>
<sequence>MSTQDPLQLTLEEAEWQNPDPRPTEVDVGSWPTCLSSPMAWTGQELRNPSAYTYYLSQNDMLEIDNGLKHFQDLGIWGGEITQQNFPLPTLSKKLAALSREVHLGRGFVNIRGLEVDRYSTEDTSLVYIGISKYIGTQVGKQDEGHALAHIRAVNQIDVVDDDLRPFRDSNQPLTYHTDGYCPIIGMQMRSKAAEGGEHLLASSWQVYNELAATRPDIIRILAAPNWHFDPRGMYTEPEPRALFFYEGESGPGAGDGKLIVNFVRYLLLGRPPGVPRLASSPDCTPEQVEALDAVEALARKHGLALDLRPGDIAFVNNWSIMHSRTAFRDGADDRNHTRYWVRIWLRNESPAMEWPVPAPLRGGHDDIFDRDHILHWNVTPQPRLAFKIYQTLTP</sequence>
<dbReference type="GO" id="GO:0016491">
    <property type="term" value="F:oxidoreductase activity"/>
    <property type="evidence" value="ECO:0007669"/>
    <property type="project" value="UniProtKB-KW"/>
</dbReference>
<gene>
    <name evidence="3" type="ORF">B0H66DRAFT_614617</name>
    <name evidence="4" type="ORF">B0H66DRAFT_629668</name>
</gene>
<dbReference type="Pfam" id="PF02668">
    <property type="entry name" value="TauD"/>
    <property type="match status" value="1"/>
</dbReference>
<evidence type="ECO:0000256" key="1">
    <source>
        <dbReference type="ARBA" id="ARBA00023002"/>
    </source>
</evidence>
<dbReference type="SUPFAM" id="SSF51197">
    <property type="entry name" value="Clavaminate synthase-like"/>
    <property type="match status" value="1"/>
</dbReference>
<dbReference type="InterPro" id="IPR042098">
    <property type="entry name" value="TauD-like_sf"/>
</dbReference>
<organism evidence="3 5">
    <name type="scientific">Apodospora peruviana</name>
    <dbReference type="NCBI Taxonomy" id="516989"/>
    <lineage>
        <taxon>Eukaryota</taxon>
        <taxon>Fungi</taxon>
        <taxon>Dikarya</taxon>
        <taxon>Ascomycota</taxon>
        <taxon>Pezizomycotina</taxon>
        <taxon>Sordariomycetes</taxon>
        <taxon>Sordariomycetidae</taxon>
        <taxon>Sordariales</taxon>
        <taxon>Lasiosphaeriaceae</taxon>
        <taxon>Apodospora</taxon>
    </lineage>
</organism>
<proteinExistence type="predicted"/>
<keyword evidence="5" id="KW-1185">Reference proteome</keyword>